<proteinExistence type="predicted"/>
<protein>
    <recommendedName>
        <fullName evidence="3">CTP synthase</fullName>
    </recommendedName>
</protein>
<dbReference type="Proteomes" id="UP000711736">
    <property type="component" value="Unassembled WGS sequence"/>
</dbReference>
<sequence length="318" mass="36333">MKEHKEISALLLRAETEQRCAYGRNHAQRQALRRRLMAGELVSPYCNLYMRCAYWQGLDVEQRSMHTIRALAKMHPQWVFASLSAACAYGLQHPFTMHNGMVYIASDKSPGSKKDERHLQRIYMNQIPVKECGELLVTTPVRTLLDCAMFPFPQALAMYDSALRMQLTTVDEIQQAATQYVCYEQAVGRLLTYTDPRSENGGESLMRGVAMERCFMRPTLQMEFDNPDNPSMPYRVDCCWQLADGRIIVAEFDGMAKYADASNQSRASIQAKLEYERRRENHLKSQGVTAIVHIFFEDVVTPGRLESKLLCAGVPKTR</sequence>
<accession>A0ABS5UZD7</accession>
<keyword evidence="2" id="KW-1185">Reference proteome</keyword>
<organism evidence="1 2">
    <name type="scientific">Bifidobacterium colobi</name>
    <dbReference type="NCBI Taxonomy" id="2809026"/>
    <lineage>
        <taxon>Bacteria</taxon>
        <taxon>Bacillati</taxon>
        <taxon>Actinomycetota</taxon>
        <taxon>Actinomycetes</taxon>
        <taxon>Bifidobacteriales</taxon>
        <taxon>Bifidobacteriaceae</taxon>
        <taxon>Bifidobacterium</taxon>
    </lineage>
</organism>
<comment type="caution">
    <text evidence="1">The sequence shown here is derived from an EMBL/GenBank/DDBJ whole genome shotgun (WGS) entry which is preliminary data.</text>
</comment>
<dbReference type="RefSeq" id="WP_214377007.1">
    <property type="nucleotide sequence ID" value="NZ_JAFEJU010000009.1"/>
</dbReference>
<evidence type="ECO:0000313" key="2">
    <source>
        <dbReference type="Proteomes" id="UP000711736"/>
    </source>
</evidence>
<evidence type="ECO:0008006" key="3">
    <source>
        <dbReference type="Google" id="ProtNLM"/>
    </source>
</evidence>
<dbReference type="EMBL" id="JAFEJU010000009">
    <property type="protein sequence ID" value="MBT1175819.1"/>
    <property type="molecule type" value="Genomic_DNA"/>
</dbReference>
<name>A0ABS5UZD7_9BIFI</name>
<evidence type="ECO:0000313" key="1">
    <source>
        <dbReference type="EMBL" id="MBT1175819.1"/>
    </source>
</evidence>
<gene>
    <name evidence="1" type="ORF">JS530_09975</name>
</gene>
<reference evidence="1 2" key="1">
    <citation type="journal article" date="2021" name="Environ. Microbiol.">
        <title>Genetic insights into the dark matter of the mammalian gut microbiota through targeted genome reconstruction.</title>
        <authorList>
            <person name="Lugli G.A."/>
            <person name="Alessandri G."/>
            <person name="Milani C."/>
            <person name="Viappiani A."/>
            <person name="Fontana F."/>
            <person name="Tarracchini C."/>
            <person name="Mancabelli L."/>
            <person name="Argentini C."/>
            <person name="Ruiz L."/>
            <person name="Margolles A."/>
            <person name="van Sinderen D."/>
            <person name="Turroni F."/>
            <person name="Ventura M."/>
        </authorList>
    </citation>
    <scope>NUCLEOTIDE SEQUENCE [LARGE SCALE GENOMIC DNA]</scope>
    <source>
        <strain evidence="1 2">LC6</strain>
    </source>
</reference>